<proteinExistence type="predicted"/>
<organism evidence="2 3">
    <name type="scientific">Amblyomma americanum</name>
    <name type="common">Lone star tick</name>
    <dbReference type="NCBI Taxonomy" id="6943"/>
    <lineage>
        <taxon>Eukaryota</taxon>
        <taxon>Metazoa</taxon>
        <taxon>Ecdysozoa</taxon>
        <taxon>Arthropoda</taxon>
        <taxon>Chelicerata</taxon>
        <taxon>Arachnida</taxon>
        <taxon>Acari</taxon>
        <taxon>Parasitiformes</taxon>
        <taxon>Ixodida</taxon>
        <taxon>Ixodoidea</taxon>
        <taxon>Ixodidae</taxon>
        <taxon>Amblyomminae</taxon>
        <taxon>Amblyomma</taxon>
    </lineage>
</organism>
<evidence type="ECO:0000313" key="3">
    <source>
        <dbReference type="Proteomes" id="UP001321473"/>
    </source>
</evidence>
<reference evidence="2 3" key="1">
    <citation type="journal article" date="2023" name="Arcadia Sci">
        <title>De novo assembly of a long-read Amblyomma americanum tick genome.</title>
        <authorList>
            <person name="Chou S."/>
            <person name="Poskanzer K.E."/>
            <person name="Rollins M."/>
            <person name="Thuy-Boun P.S."/>
        </authorList>
    </citation>
    <scope>NUCLEOTIDE SEQUENCE [LARGE SCALE GENOMIC DNA]</scope>
    <source>
        <strain evidence="2">F_SG_1</strain>
        <tissue evidence="2">Salivary glands</tissue>
    </source>
</reference>
<feature type="region of interest" description="Disordered" evidence="1">
    <location>
        <begin position="1"/>
        <end position="40"/>
    </location>
</feature>
<comment type="caution">
    <text evidence="2">The sequence shown here is derived from an EMBL/GenBank/DDBJ whole genome shotgun (WGS) entry which is preliminary data.</text>
</comment>
<feature type="compositionally biased region" description="Polar residues" evidence="1">
    <location>
        <begin position="1"/>
        <end position="20"/>
    </location>
</feature>
<sequence>MIPCHQFSSRPRQCASQSAAWSRKGSFRGKSATPFPDIGWNSPDFDLYIETVVMSQRMNMDFTDDMWDAMSGGALEGCLGE</sequence>
<name>A0AAQ4E8Y6_AMBAM</name>
<protein>
    <submittedName>
        <fullName evidence="2">Uncharacterized protein</fullName>
    </submittedName>
</protein>
<dbReference type="AlphaFoldDB" id="A0AAQ4E8Y6"/>
<evidence type="ECO:0000256" key="1">
    <source>
        <dbReference type="SAM" id="MobiDB-lite"/>
    </source>
</evidence>
<dbReference type="EMBL" id="JARKHS020020081">
    <property type="protein sequence ID" value="KAK8771145.1"/>
    <property type="molecule type" value="Genomic_DNA"/>
</dbReference>
<evidence type="ECO:0000313" key="2">
    <source>
        <dbReference type="EMBL" id="KAK8771145.1"/>
    </source>
</evidence>
<accession>A0AAQ4E8Y6</accession>
<keyword evidence="3" id="KW-1185">Reference proteome</keyword>
<gene>
    <name evidence="2" type="ORF">V5799_025609</name>
</gene>
<dbReference type="Proteomes" id="UP001321473">
    <property type="component" value="Unassembled WGS sequence"/>
</dbReference>